<feature type="transmembrane region" description="Helical" evidence="1">
    <location>
        <begin position="117"/>
        <end position="140"/>
    </location>
</feature>
<dbReference type="RefSeq" id="WP_212635054.1">
    <property type="nucleotide sequence ID" value="NZ_FNEK01000016.1"/>
</dbReference>
<evidence type="ECO:0000259" key="2">
    <source>
        <dbReference type="Pfam" id="PF01970"/>
    </source>
</evidence>
<dbReference type="EMBL" id="FNEK01000016">
    <property type="protein sequence ID" value="SDJ36368.1"/>
    <property type="molecule type" value="Genomic_DNA"/>
</dbReference>
<feature type="domain" description="DUF112" evidence="2">
    <location>
        <begin position="3"/>
        <end position="198"/>
    </location>
</feature>
<gene>
    <name evidence="3" type="ORF">SAMN04488026_101640</name>
</gene>
<dbReference type="Proteomes" id="UP000199382">
    <property type="component" value="Unassembled WGS sequence"/>
</dbReference>
<keyword evidence="1" id="KW-0812">Transmembrane</keyword>
<feature type="transmembrane region" description="Helical" evidence="1">
    <location>
        <begin position="75"/>
        <end position="97"/>
    </location>
</feature>
<reference evidence="3 4" key="1">
    <citation type="submission" date="2016-10" db="EMBL/GenBank/DDBJ databases">
        <authorList>
            <person name="de Groot N.N."/>
        </authorList>
    </citation>
    <scope>NUCLEOTIDE SEQUENCE [LARGE SCALE GENOMIC DNA]</scope>
    <source>
        <strain evidence="3 4">DSM 25294</strain>
    </source>
</reference>
<keyword evidence="1" id="KW-0472">Membrane</keyword>
<name>A0A1G8T470_9RHOB</name>
<keyword evidence="1" id="KW-1133">Transmembrane helix</keyword>
<organism evidence="3 4">
    <name type="scientific">Aliiruegeria lutimaris</name>
    <dbReference type="NCBI Taxonomy" id="571298"/>
    <lineage>
        <taxon>Bacteria</taxon>
        <taxon>Pseudomonadati</taxon>
        <taxon>Pseudomonadota</taxon>
        <taxon>Alphaproteobacteria</taxon>
        <taxon>Rhodobacterales</taxon>
        <taxon>Roseobacteraceae</taxon>
        <taxon>Aliiruegeria</taxon>
    </lineage>
</organism>
<evidence type="ECO:0000313" key="3">
    <source>
        <dbReference type="EMBL" id="SDJ36368.1"/>
    </source>
</evidence>
<feature type="transmembrane region" description="Helical" evidence="1">
    <location>
        <begin position="221"/>
        <end position="246"/>
    </location>
</feature>
<keyword evidence="4" id="KW-1185">Reference proteome</keyword>
<dbReference type="AlphaFoldDB" id="A0A1G8T470"/>
<sequence length="265" mass="28518">MRRDFWSFVPTWLRSSLIGVWVGILPATGGSMAAFIAYNETKRVSKEPDSFGKGNPLGIAAAECGNNADNAAAMIPALTLGVPGSGVSAVILAGLLVHGLQPGPQLFRDSPDIVFGFMWQMFLTSILLFALGGNVAMRLFAQVMRLPQPVLAPMILCLTFVGIYALRSSMFNIWLMFAIGIVGYILDRLHFPLAPIVLGLILGDLAEQNLRLTLLINQGDWWSLVHYPLSILLAALSFLILSLPLIGILRRKLAGNGAAADASSN</sequence>
<feature type="transmembrane region" description="Helical" evidence="1">
    <location>
        <begin position="173"/>
        <end position="201"/>
    </location>
</feature>
<dbReference type="InterPro" id="IPR002823">
    <property type="entry name" value="DUF112_TM"/>
</dbReference>
<proteinExistence type="predicted"/>
<evidence type="ECO:0000313" key="4">
    <source>
        <dbReference type="Proteomes" id="UP000199382"/>
    </source>
</evidence>
<evidence type="ECO:0000256" key="1">
    <source>
        <dbReference type="SAM" id="Phobius"/>
    </source>
</evidence>
<dbReference type="Pfam" id="PF01970">
    <property type="entry name" value="TctA"/>
    <property type="match status" value="1"/>
</dbReference>
<accession>A0A1G8T470</accession>
<feature type="transmembrane region" description="Helical" evidence="1">
    <location>
        <begin position="12"/>
        <end position="38"/>
    </location>
</feature>
<protein>
    <submittedName>
        <fullName evidence="3">Tripartite tricarboxylate transporter TctA family protein</fullName>
    </submittedName>
</protein>
<dbReference type="PANTHER" id="PTHR35342:SF5">
    <property type="entry name" value="TRICARBOXYLIC TRANSPORT PROTEIN"/>
    <property type="match status" value="1"/>
</dbReference>
<dbReference type="PANTHER" id="PTHR35342">
    <property type="entry name" value="TRICARBOXYLIC TRANSPORT PROTEIN"/>
    <property type="match status" value="1"/>
</dbReference>
<dbReference type="STRING" id="571298.SAMN04488026_101640"/>